<name>A0ACC8ENU1_9PEZI</name>
<protein>
    <submittedName>
        <fullName evidence="1">Uncharacterized protein</fullName>
    </submittedName>
</protein>
<reference evidence="1 2" key="1">
    <citation type="journal article" date="2016" name="Nat. Commun.">
        <title>Ectomycorrhizal ecology is imprinted in the genome of the dominant symbiotic fungus Cenococcum geophilum.</title>
        <authorList>
            <consortium name="DOE Joint Genome Institute"/>
            <person name="Peter M."/>
            <person name="Kohler A."/>
            <person name="Ohm R.A."/>
            <person name="Kuo A."/>
            <person name="Krutzmann J."/>
            <person name="Morin E."/>
            <person name="Arend M."/>
            <person name="Barry K.W."/>
            <person name="Binder M."/>
            <person name="Choi C."/>
            <person name="Clum A."/>
            <person name="Copeland A."/>
            <person name="Grisel N."/>
            <person name="Haridas S."/>
            <person name="Kipfer T."/>
            <person name="LaButti K."/>
            <person name="Lindquist E."/>
            <person name="Lipzen A."/>
            <person name="Maire R."/>
            <person name="Meier B."/>
            <person name="Mihaltcheva S."/>
            <person name="Molinier V."/>
            <person name="Murat C."/>
            <person name="Poggeler S."/>
            <person name="Quandt C.A."/>
            <person name="Sperisen C."/>
            <person name="Tritt A."/>
            <person name="Tisserant E."/>
            <person name="Crous P.W."/>
            <person name="Henrissat B."/>
            <person name="Nehls U."/>
            <person name="Egli S."/>
            <person name="Spatafora J.W."/>
            <person name="Grigoriev I.V."/>
            <person name="Martin F.M."/>
        </authorList>
    </citation>
    <scope>NUCLEOTIDE SEQUENCE [LARGE SCALE GENOMIC DNA]</scope>
    <source>
        <strain evidence="1 2">1.58</strain>
    </source>
</reference>
<dbReference type="EMBL" id="KV748249">
    <property type="protein sequence ID" value="OCK88064.1"/>
    <property type="molecule type" value="Genomic_DNA"/>
</dbReference>
<gene>
    <name evidence="1" type="ORF">K441DRAFT_591001</name>
</gene>
<organism evidence="1 2">
    <name type="scientific">Cenococcum geophilum 1.58</name>
    <dbReference type="NCBI Taxonomy" id="794803"/>
    <lineage>
        <taxon>Eukaryota</taxon>
        <taxon>Fungi</taxon>
        <taxon>Dikarya</taxon>
        <taxon>Ascomycota</taxon>
        <taxon>Pezizomycotina</taxon>
        <taxon>Dothideomycetes</taxon>
        <taxon>Pleosporomycetidae</taxon>
        <taxon>Gloniales</taxon>
        <taxon>Gloniaceae</taxon>
        <taxon>Cenococcum</taxon>
    </lineage>
</organism>
<proteinExistence type="predicted"/>
<sequence length="267" mass="29931">MVLLTITPAVVVAIQKCQELDSKSLIKLQLPSEPSLVEPEAGDPISHSQLIDISKLLKSHSEQLDIPHHLSDLLRGSKVYIPPAKPKPEPTSEYKALMARLRNKEEARAYERMLNSAPVTEMHNRHFPATPNARLYPTAVDYAEDEDEVTYADVNRQILLIINVLISIVACSVFIWVAARHWSTPKRLGLSMTGSGVVAIAEVVIYGGYVRRVKEAKQREKKKPEIKKILESWVIDGTGGKEENRALNSPPADKSDETLRHRKGKHR</sequence>
<keyword evidence="2" id="KW-1185">Reference proteome</keyword>
<dbReference type="Proteomes" id="UP000250078">
    <property type="component" value="Unassembled WGS sequence"/>
</dbReference>
<evidence type="ECO:0000313" key="1">
    <source>
        <dbReference type="EMBL" id="OCK88064.1"/>
    </source>
</evidence>
<accession>A0ACC8ENU1</accession>
<evidence type="ECO:0000313" key="2">
    <source>
        <dbReference type="Proteomes" id="UP000250078"/>
    </source>
</evidence>